<accession>A0A239LXX4</accession>
<dbReference type="CDD" id="cd01014">
    <property type="entry name" value="nicotinamidase_related"/>
    <property type="match status" value="1"/>
</dbReference>
<dbReference type="Proteomes" id="UP000198407">
    <property type="component" value="Unassembled WGS sequence"/>
</dbReference>
<dbReference type="PANTHER" id="PTHR43540">
    <property type="entry name" value="PEROXYUREIDOACRYLATE/UREIDOACRYLATE AMIDOHYDROLASE-RELATED"/>
    <property type="match status" value="1"/>
</dbReference>
<dbReference type="InterPro" id="IPR000868">
    <property type="entry name" value="Isochorismatase-like_dom"/>
</dbReference>
<dbReference type="Gene3D" id="3.40.50.850">
    <property type="entry name" value="Isochorismatase-like"/>
    <property type="match status" value="1"/>
</dbReference>
<dbReference type="GO" id="GO:0016787">
    <property type="term" value="F:hydrolase activity"/>
    <property type="evidence" value="ECO:0007669"/>
    <property type="project" value="UniProtKB-KW"/>
</dbReference>
<name>A0A239LXX4_9PSED</name>
<keyword evidence="1" id="KW-0378">Hydrolase</keyword>
<dbReference type="InterPro" id="IPR050272">
    <property type="entry name" value="Isochorismatase-like_hydrls"/>
</dbReference>
<sequence>MTTALLVIDVQASLCTGEFAAFDIERVLATINASIARARAAGMPVVFVQHEQESDALFRFGSPGWQLAASLTAEAEDERVRKTTPDSFNQTHLHAWLQSRDIQRLLVCGLQSDFCVDTSVRRALSLGYEVVLLADAHSTLDNEVLSAAQISAHHNAVFSNMTSYGPRIHVQAAADVVF</sequence>
<evidence type="ECO:0000259" key="2">
    <source>
        <dbReference type="Pfam" id="PF00857"/>
    </source>
</evidence>
<evidence type="ECO:0000313" key="3">
    <source>
        <dbReference type="EMBL" id="SNT34728.1"/>
    </source>
</evidence>
<gene>
    <name evidence="3" type="ORF">SAMN05444352_1464</name>
</gene>
<organism evidence="3 4">
    <name type="scientific">Pseudomonas japonica</name>
    <dbReference type="NCBI Taxonomy" id="256466"/>
    <lineage>
        <taxon>Bacteria</taxon>
        <taxon>Pseudomonadati</taxon>
        <taxon>Pseudomonadota</taxon>
        <taxon>Gammaproteobacteria</taxon>
        <taxon>Pseudomonadales</taxon>
        <taxon>Pseudomonadaceae</taxon>
        <taxon>Pseudomonas</taxon>
    </lineage>
</organism>
<dbReference type="SUPFAM" id="SSF52499">
    <property type="entry name" value="Isochorismatase-like hydrolases"/>
    <property type="match status" value="1"/>
</dbReference>
<dbReference type="AlphaFoldDB" id="A0A239LXX4"/>
<protein>
    <submittedName>
        <fullName evidence="3">Nicotinamidase-related amidase</fullName>
    </submittedName>
</protein>
<evidence type="ECO:0000256" key="1">
    <source>
        <dbReference type="ARBA" id="ARBA00022801"/>
    </source>
</evidence>
<dbReference type="EMBL" id="FZOL01000046">
    <property type="protein sequence ID" value="SNT34728.1"/>
    <property type="molecule type" value="Genomic_DNA"/>
</dbReference>
<proteinExistence type="predicted"/>
<reference evidence="4" key="1">
    <citation type="submission" date="2017-06" db="EMBL/GenBank/DDBJ databases">
        <authorList>
            <person name="Varghese N."/>
            <person name="Submissions S."/>
        </authorList>
    </citation>
    <scope>NUCLEOTIDE SEQUENCE [LARGE SCALE GENOMIC DNA]</scope>
    <source>
        <strain evidence="4">DSM 22348</strain>
    </source>
</reference>
<dbReference type="OrthoDB" id="1157330at2"/>
<dbReference type="STRING" id="1215104.GCA_000730585_00256"/>
<dbReference type="Pfam" id="PF00857">
    <property type="entry name" value="Isochorismatase"/>
    <property type="match status" value="1"/>
</dbReference>
<evidence type="ECO:0000313" key="4">
    <source>
        <dbReference type="Proteomes" id="UP000198407"/>
    </source>
</evidence>
<keyword evidence="4" id="KW-1185">Reference proteome</keyword>
<feature type="domain" description="Isochorismatase-like" evidence="2">
    <location>
        <begin position="3"/>
        <end position="144"/>
    </location>
</feature>
<dbReference type="InterPro" id="IPR036380">
    <property type="entry name" value="Isochorismatase-like_sf"/>
</dbReference>
<dbReference type="RefSeq" id="WP_042130205.1">
    <property type="nucleotide sequence ID" value="NZ_FZOL01000046.1"/>
</dbReference>